<dbReference type="PANTHER" id="PTHR35936">
    <property type="entry name" value="MEMBRANE-BOUND LYTIC MUREIN TRANSGLYCOSYLASE F"/>
    <property type="match status" value="1"/>
</dbReference>
<sequence length="276" mass="30819">MTILAHSNHGAKYLLKYFIVLLSLFSINAHSAPLRIASDIWCPYICENQTGYVVELTRRAFEIQGQAVEFRKLPFKRALIELQRNNIDAVLALTASAIADNKLLSADVILGYNSNDFYTLVDSNESFKQISDLNKTQQAAIVNGYGYGAALDAWFNAHANTYFASGSDPLAMNIIRLVKGRHSVIVDNRNVIEYTASQLNLSKQLRYAGTIGKPVPLYVGFSQQNKAHAITFANGIDILKANGEYQQIINKYKILPELTSGEVRHKNLQKFLPSFN</sequence>
<dbReference type="SUPFAM" id="SSF53850">
    <property type="entry name" value="Periplasmic binding protein-like II"/>
    <property type="match status" value="1"/>
</dbReference>
<proteinExistence type="inferred from homology"/>
<keyword evidence="6" id="KW-1185">Reference proteome</keyword>
<accession>A0A3N4E5S5</accession>
<reference evidence="4 6" key="1">
    <citation type="submission" date="2018-11" db="EMBL/GenBank/DDBJ databases">
        <title>Shewanella sp. M2.</title>
        <authorList>
            <person name="Hwang Y.J."/>
            <person name="Hwang C.Y."/>
        </authorList>
    </citation>
    <scope>NUCLEOTIDE SEQUENCE [LARGE SCALE GENOMIC DNA]</scope>
    <source>
        <strain evidence="4 6">M2</strain>
    </source>
</reference>
<gene>
    <name evidence="5" type="ORF">EGC77_09540</name>
    <name evidence="4" type="ORF">EGC80_06830</name>
</gene>
<dbReference type="Proteomes" id="UP000278855">
    <property type="component" value="Unassembled WGS sequence"/>
</dbReference>
<keyword evidence="2" id="KW-0732">Signal</keyword>
<evidence type="ECO:0000256" key="2">
    <source>
        <dbReference type="ARBA" id="ARBA00022729"/>
    </source>
</evidence>
<dbReference type="PANTHER" id="PTHR35936:SF25">
    <property type="entry name" value="ABC TRANSPORTER SUBSTRATE-BINDING PROTEIN"/>
    <property type="match status" value="1"/>
</dbReference>
<dbReference type="EMBL" id="RKKB01000002">
    <property type="protein sequence ID" value="RPA33549.1"/>
    <property type="molecule type" value="Genomic_DNA"/>
</dbReference>
<evidence type="ECO:0000313" key="5">
    <source>
        <dbReference type="EMBL" id="RPA33549.1"/>
    </source>
</evidence>
<dbReference type="Pfam" id="PF00497">
    <property type="entry name" value="SBP_bac_3"/>
    <property type="match status" value="1"/>
</dbReference>
<dbReference type="AlphaFoldDB" id="A0A3N4E5S5"/>
<protein>
    <recommendedName>
        <fullName evidence="3">Solute-binding protein family 3/N-terminal domain-containing protein</fullName>
    </recommendedName>
</protein>
<name>A0A3N4E5S5_9GAMM</name>
<evidence type="ECO:0000313" key="6">
    <source>
        <dbReference type="Proteomes" id="UP000273778"/>
    </source>
</evidence>
<evidence type="ECO:0000313" key="7">
    <source>
        <dbReference type="Proteomes" id="UP000278855"/>
    </source>
</evidence>
<dbReference type="OrthoDB" id="245568at2"/>
<dbReference type="Proteomes" id="UP000273778">
    <property type="component" value="Chromosome"/>
</dbReference>
<evidence type="ECO:0000313" key="4">
    <source>
        <dbReference type="EMBL" id="AZG34663.1"/>
    </source>
</evidence>
<evidence type="ECO:0000256" key="1">
    <source>
        <dbReference type="ARBA" id="ARBA00010333"/>
    </source>
</evidence>
<dbReference type="EMBL" id="CP034073">
    <property type="protein sequence ID" value="AZG34663.1"/>
    <property type="molecule type" value="Genomic_DNA"/>
</dbReference>
<dbReference type="Gene3D" id="3.40.190.10">
    <property type="entry name" value="Periplasmic binding protein-like II"/>
    <property type="match status" value="2"/>
</dbReference>
<organism evidence="5 7">
    <name type="scientific">Shewanella psychromarinicola</name>
    <dbReference type="NCBI Taxonomy" id="2487742"/>
    <lineage>
        <taxon>Bacteria</taxon>
        <taxon>Pseudomonadati</taxon>
        <taxon>Pseudomonadota</taxon>
        <taxon>Gammaproteobacteria</taxon>
        <taxon>Alteromonadales</taxon>
        <taxon>Shewanellaceae</taxon>
        <taxon>Shewanella</taxon>
    </lineage>
</organism>
<reference evidence="5" key="3">
    <citation type="submission" date="2018-11" db="EMBL/GenBank/DDBJ databases">
        <authorList>
            <person name="Hwang Y.J."/>
            <person name="Hwang C.Y."/>
        </authorList>
    </citation>
    <scope>NUCLEOTIDE SEQUENCE</scope>
    <source>
        <strain evidence="5">R106</strain>
    </source>
</reference>
<comment type="similarity">
    <text evidence="1">Belongs to the bacterial solute-binding protein 3 family.</text>
</comment>
<feature type="domain" description="Solute-binding protein family 3/N-terminal" evidence="3">
    <location>
        <begin position="48"/>
        <end position="252"/>
    </location>
</feature>
<dbReference type="KEGG" id="spsr:EGC80_06830"/>
<evidence type="ECO:0000259" key="3">
    <source>
        <dbReference type="Pfam" id="PF00497"/>
    </source>
</evidence>
<reference evidence="7" key="2">
    <citation type="submission" date="2018-11" db="EMBL/GenBank/DDBJ databases">
        <title>Shewanella sp. R106.</title>
        <authorList>
            <person name="Hwang Y.J."/>
            <person name="Hwang C.Y."/>
        </authorList>
    </citation>
    <scope>NUCLEOTIDE SEQUENCE [LARGE SCALE GENOMIC DNA]</scope>
    <source>
        <strain evidence="7">R106</strain>
    </source>
</reference>
<dbReference type="InterPro" id="IPR001638">
    <property type="entry name" value="Solute-binding_3/MltF_N"/>
</dbReference>